<dbReference type="SUPFAM" id="SSF52499">
    <property type="entry name" value="Isochorismatase-like hydrolases"/>
    <property type="match status" value="1"/>
</dbReference>
<dbReference type="InterPro" id="IPR029062">
    <property type="entry name" value="Class_I_gatase-like"/>
</dbReference>
<organism evidence="3 4">
    <name type="scientific">Thalassoglobus polymorphus</name>
    <dbReference type="NCBI Taxonomy" id="2527994"/>
    <lineage>
        <taxon>Bacteria</taxon>
        <taxon>Pseudomonadati</taxon>
        <taxon>Planctomycetota</taxon>
        <taxon>Planctomycetia</taxon>
        <taxon>Planctomycetales</taxon>
        <taxon>Planctomycetaceae</taxon>
        <taxon>Thalassoglobus</taxon>
    </lineage>
</organism>
<name>A0A517QS65_9PLAN</name>
<dbReference type="Proteomes" id="UP000315724">
    <property type="component" value="Chromosome"/>
</dbReference>
<keyword evidence="4" id="KW-1185">Reference proteome</keyword>
<dbReference type="GO" id="GO:0004341">
    <property type="term" value="F:gluconolactonase activity"/>
    <property type="evidence" value="ECO:0007669"/>
    <property type="project" value="UniProtKB-EC"/>
</dbReference>
<dbReference type="InterPro" id="IPR051262">
    <property type="entry name" value="SMP-30/CGR1_Lactonase"/>
</dbReference>
<dbReference type="Gene3D" id="2.120.10.30">
    <property type="entry name" value="TolB, C-terminal domain"/>
    <property type="match status" value="1"/>
</dbReference>
<dbReference type="Pfam" id="PF08450">
    <property type="entry name" value="SGL"/>
    <property type="match status" value="1"/>
</dbReference>
<dbReference type="SUPFAM" id="SSF63829">
    <property type="entry name" value="Calcium-dependent phosphotriesterase"/>
    <property type="match status" value="1"/>
</dbReference>
<gene>
    <name evidence="3" type="primary">gnl_3</name>
    <name evidence="3" type="ORF">Mal48_37110</name>
</gene>
<dbReference type="InterPro" id="IPR036380">
    <property type="entry name" value="Isochorismatase-like_sf"/>
</dbReference>
<dbReference type="RefSeq" id="WP_231739672.1">
    <property type="nucleotide sequence ID" value="NZ_CP036267.1"/>
</dbReference>
<evidence type="ECO:0000259" key="2">
    <source>
        <dbReference type="Pfam" id="PF08450"/>
    </source>
</evidence>
<feature type="domain" description="ThuA-like" evidence="1">
    <location>
        <begin position="325"/>
        <end position="543"/>
    </location>
</feature>
<accession>A0A517QS65</accession>
<feature type="domain" description="SMP-30/Gluconolactonase/LRE-like region" evidence="2">
    <location>
        <begin position="735"/>
        <end position="969"/>
    </location>
</feature>
<sequence>MLKRHSFSSVRFLALIFGTALPTIMLSNIMLPTTSHAAEPLELEQLKLELHSQQESGVGTGRFLPVTTMESWSPSETAIIVCDVWDYHHCLNAVRRLEEFAPRLDAVLKKARDQGVTIIHSPSDCMPAYEGHAARERAMAAPRAKQVPHAIGDWCSQIPSEERAAYPIDQSDGGEDDDPQEHAVWREKLIELGRAPNLPWQRQSALISIDAARDFISDRGDEVWNVLESRGIKNVILTGVHVNMCVLGRPFGLRQMARNGKRVVLMSDMTDAMYNPQRWPYVSHFTGNDLIVSHIERYICPTITSDQILGGEPFRFSKDSRPHVVMVIAEKPYGSHATLPDFAVKALGRDFRVTVLHADEENPYSIPGFEVIRDADLLLLSVRRRLLPEEDMSILREYVTAGKPVIGLRTSSHAFALRNSEVTEGYRDWPEFDADVFGGNYHGSYPDELRSTVKLTPASGEHVVSTGIDETPFVQSGHQYKTGPLRSGANVIMEGSVKGHDADPVAWTYTRTDGGKSFYVALGHPDDFQQASFVRLLANAVYWGVDQAVPESIPSLTPEEEYREHWVNVAVPSTWEGASQGVLKEVDGSGWYRCVLYLSTSFIEKGQPLSFRLTSPTSEGGIRAWVNGKELGSRDGKSFTIARESIVVGDYNLLTLHVPGATSALTAAPVLHSAQREMKLAGRWQFRLGAADAEFENMPLPAKFGGGSDIVFSPEEPMWVARAVTRPGEFTPGIEGPACDAQGNIYAVNYSRQGTIGRVTPDGAGEIFVNLPEKGVGNGIRFGQGGEMFVADYVNHKIWRINPETRAVSLHAQQSAMNQPNDIAIADDGTLYASDPNWKESTGQLWRIDPDGTTTRLANDLGTTNGIEVSPDGKTLYVNESRQRNVWAFTITDEKKLIDKRLIRQFPDHGFDGMRADVDGNLYLTRYGKGTVVKMTPTGEVLREIHVLGMRPSNLCFGGSDGRSVYVTEVESTRLVTFRVDRPGRSWKQFER</sequence>
<dbReference type="EMBL" id="CP036267">
    <property type="protein sequence ID" value="QDT34451.1"/>
    <property type="molecule type" value="Genomic_DNA"/>
</dbReference>
<dbReference type="Gene3D" id="3.40.50.880">
    <property type="match status" value="1"/>
</dbReference>
<dbReference type="SUPFAM" id="SSF52317">
    <property type="entry name" value="Class I glutamine amidotransferase-like"/>
    <property type="match status" value="1"/>
</dbReference>
<dbReference type="PANTHER" id="PTHR47572">
    <property type="entry name" value="LIPOPROTEIN-RELATED"/>
    <property type="match status" value="1"/>
</dbReference>
<dbReference type="AlphaFoldDB" id="A0A517QS65"/>
<dbReference type="InterPro" id="IPR029010">
    <property type="entry name" value="ThuA-like"/>
</dbReference>
<dbReference type="EC" id="3.1.1.17" evidence="3"/>
<dbReference type="Pfam" id="PF06283">
    <property type="entry name" value="ThuA"/>
    <property type="match status" value="1"/>
</dbReference>
<dbReference type="InterPro" id="IPR011042">
    <property type="entry name" value="6-blade_b-propeller_TolB-like"/>
</dbReference>
<proteinExistence type="predicted"/>
<dbReference type="Gene3D" id="3.40.50.850">
    <property type="entry name" value="Isochorismatase-like"/>
    <property type="match status" value="1"/>
</dbReference>
<dbReference type="Gene3D" id="2.60.120.260">
    <property type="entry name" value="Galactose-binding domain-like"/>
    <property type="match status" value="1"/>
</dbReference>
<dbReference type="InterPro" id="IPR013658">
    <property type="entry name" value="SGL"/>
</dbReference>
<dbReference type="PANTHER" id="PTHR47572:SF5">
    <property type="entry name" value="BLR2277 PROTEIN"/>
    <property type="match status" value="1"/>
</dbReference>
<evidence type="ECO:0000259" key="1">
    <source>
        <dbReference type="Pfam" id="PF06283"/>
    </source>
</evidence>
<dbReference type="InterPro" id="IPR008979">
    <property type="entry name" value="Galactose-bd-like_sf"/>
</dbReference>
<evidence type="ECO:0000313" key="3">
    <source>
        <dbReference type="EMBL" id="QDT34451.1"/>
    </source>
</evidence>
<dbReference type="SUPFAM" id="SSF49785">
    <property type="entry name" value="Galactose-binding domain-like"/>
    <property type="match status" value="1"/>
</dbReference>
<reference evidence="3 4" key="1">
    <citation type="submission" date="2019-02" db="EMBL/GenBank/DDBJ databases">
        <title>Deep-cultivation of Planctomycetes and their phenomic and genomic characterization uncovers novel biology.</title>
        <authorList>
            <person name="Wiegand S."/>
            <person name="Jogler M."/>
            <person name="Boedeker C."/>
            <person name="Pinto D."/>
            <person name="Vollmers J."/>
            <person name="Rivas-Marin E."/>
            <person name="Kohn T."/>
            <person name="Peeters S.H."/>
            <person name="Heuer A."/>
            <person name="Rast P."/>
            <person name="Oberbeckmann S."/>
            <person name="Bunk B."/>
            <person name="Jeske O."/>
            <person name="Meyerdierks A."/>
            <person name="Storesund J.E."/>
            <person name="Kallscheuer N."/>
            <person name="Luecker S."/>
            <person name="Lage O.M."/>
            <person name="Pohl T."/>
            <person name="Merkel B.J."/>
            <person name="Hornburger P."/>
            <person name="Mueller R.-W."/>
            <person name="Bruemmer F."/>
            <person name="Labrenz M."/>
            <person name="Spormann A.M."/>
            <person name="Op den Camp H."/>
            <person name="Overmann J."/>
            <person name="Amann R."/>
            <person name="Jetten M.S.M."/>
            <person name="Mascher T."/>
            <person name="Medema M.H."/>
            <person name="Devos D.P."/>
            <person name="Kaster A.-K."/>
            <person name="Ovreas L."/>
            <person name="Rohde M."/>
            <person name="Galperin M.Y."/>
            <person name="Jogler C."/>
        </authorList>
    </citation>
    <scope>NUCLEOTIDE SEQUENCE [LARGE SCALE GENOMIC DNA]</scope>
    <source>
        <strain evidence="3 4">Mal48</strain>
    </source>
</reference>
<protein>
    <submittedName>
        <fullName evidence="3">Gluconolactonase</fullName>
        <ecNumber evidence="3">3.1.1.17</ecNumber>
    </submittedName>
</protein>
<dbReference type="KEGG" id="tpol:Mal48_37110"/>
<evidence type="ECO:0000313" key="4">
    <source>
        <dbReference type="Proteomes" id="UP000315724"/>
    </source>
</evidence>
<keyword evidence="3" id="KW-0378">Hydrolase</keyword>